<dbReference type="EMBL" id="JACIJN010000012">
    <property type="protein sequence ID" value="MBB5727245.1"/>
    <property type="molecule type" value="Genomic_DNA"/>
</dbReference>
<comment type="caution">
    <text evidence="3">The sequence shown here is derived from an EMBL/GenBank/DDBJ whole genome shotgun (WGS) entry which is preliminary data.</text>
</comment>
<feature type="region of interest" description="Disordered" evidence="1">
    <location>
        <begin position="44"/>
        <end position="87"/>
    </location>
</feature>
<evidence type="ECO:0000256" key="1">
    <source>
        <dbReference type="SAM" id="MobiDB-lite"/>
    </source>
</evidence>
<keyword evidence="2" id="KW-0732">Signal</keyword>
<reference evidence="3 4" key="1">
    <citation type="submission" date="2020-08" db="EMBL/GenBank/DDBJ databases">
        <title>Genomic Encyclopedia of Type Strains, Phase IV (KMG-IV): sequencing the most valuable type-strain genomes for metagenomic binning, comparative biology and taxonomic classification.</title>
        <authorList>
            <person name="Goeker M."/>
        </authorList>
    </citation>
    <scope>NUCLEOTIDE SEQUENCE [LARGE SCALE GENOMIC DNA]</scope>
    <source>
        <strain evidence="3 4">DSM 101535</strain>
    </source>
</reference>
<dbReference type="RefSeq" id="WP_184040209.1">
    <property type="nucleotide sequence ID" value="NZ_JACIJN010000012.1"/>
</dbReference>
<proteinExistence type="predicted"/>
<organism evidence="3 4">
    <name type="scientific">Sphingomonas endophytica</name>
    <dbReference type="NCBI Taxonomy" id="869719"/>
    <lineage>
        <taxon>Bacteria</taxon>
        <taxon>Pseudomonadati</taxon>
        <taxon>Pseudomonadota</taxon>
        <taxon>Alphaproteobacteria</taxon>
        <taxon>Sphingomonadales</taxon>
        <taxon>Sphingomonadaceae</taxon>
        <taxon>Sphingomonas</taxon>
    </lineage>
</organism>
<dbReference type="Proteomes" id="UP000560131">
    <property type="component" value="Unassembled WGS sequence"/>
</dbReference>
<sequence length="87" mass="9787">MVRKVMMAGAVLLATSGCVRTAWNVATLPVKAVGKTADLMTTSPKERDEKYVRKMRKEQEKRDKECRKHPDTCEADGHQGQRLPPGY</sequence>
<feature type="signal peptide" evidence="2">
    <location>
        <begin position="1"/>
        <end position="21"/>
    </location>
</feature>
<evidence type="ECO:0008006" key="5">
    <source>
        <dbReference type="Google" id="ProtNLM"/>
    </source>
</evidence>
<dbReference type="PROSITE" id="PS51257">
    <property type="entry name" value="PROKAR_LIPOPROTEIN"/>
    <property type="match status" value="1"/>
</dbReference>
<evidence type="ECO:0000313" key="3">
    <source>
        <dbReference type="EMBL" id="MBB5727245.1"/>
    </source>
</evidence>
<feature type="chain" id="PRO_5046422074" description="Lipoprotein" evidence="2">
    <location>
        <begin position="22"/>
        <end position="87"/>
    </location>
</feature>
<gene>
    <name evidence="3" type="ORF">FHS97_003200</name>
</gene>
<accession>A0ABR6N8Z0</accession>
<name>A0ABR6N8Z0_9SPHN</name>
<evidence type="ECO:0000256" key="2">
    <source>
        <dbReference type="SAM" id="SignalP"/>
    </source>
</evidence>
<keyword evidence="4" id="KW-1185">Reference proteome</keyword>
<evidence type="ECO:0000313" key="4">
    <source>
        <dbReference type="Proteomes" id="UP000560131"/>
    </source>
</evidence>
<protein>
    <recommendedName>
        <fullName evidence="5">Lipoprotein</fullName>
    </recommendedName>
</protein>
<feature type="compositionally biased region" description="Basic and acidic residues" evidence="1">
    <location>
        <begin position="44"/>
        <end position="79"/>
    </location>
</feature>